<dbReference type="InterPro" id="IPR018946">
    <property type="entry name" value="PhoD-like_MPP"/>
</dbReference>
<dbReference type="InterPro" id="IPR038607">
    <property type="entry name" value="PhoD-like_sf"/>
</dbReference>
<dbReference type="PANTHER" id="PTHR37031:SF2">
    <property type="entry name" value="PHOD-LIKE PHOSPHATASE METALLOPHOSPHATASE DOMAIN-CONTAINING PROTEIN"/>
    <property type="match status" value="1"/>
</dbReference>
<protein>
    <submittedName>
        <fullName evidence="1">Alkaline phosphatase D family protein</fullName>
        <ecNumber evidence="1">3.1.3.1</ecNumber>
    </submittedName>
</protein>
<organism evidence="1 2">
    <name type="scientific">Photobacterium sanguinicancri</name>
    <dbReference type="NCBI Taxonomy" id="875932"/>
    <lineage>
        <taxon>Bacteria</taxon>
        <taxon>Pseudomonadati</taxon>
        <taxon>Pseudomonadota</taxon>
        <taxon>Gammaproteobacteria</taxon>
        <taxon>Vibrionales</taxon>
        <taxon>Vibrionaceae</taxon>
        <taxon>Photobacterium</taxon>
    </lineage>
</organism>
<evidence type="ECO:0000313" key="2">
    <source>
        <dbReference type="Proteomes" id="UP001170624"/>
    </source>
</evidence>
<dbReference type="SUPFAM" id="SSF56300">
    <property type="entry name" value="Metallo-dependent phosphatases"/>
    <property type="match status" value="1"/>
</dbReference>
<dbReference type="Gene3D" id="3.60.21.70">
    <property type="entry name" value="PhoD-like phosphatase"/>
    <property type="match status" value="1"/>
</dbReference>
<accession>A0AAW7Y011</accession>
<proteinExistence type="predicted"/>
<dbReference type="RefSeq" id="WP_303498163.1">
    <property type="nucleotide sequence ID" value="NZ_JAUOPU010000002.1"/>
</dbReference>
<name>A0AAW7Y011_9GAMM</name>
<reference evidence="1" key="1">
    <citation type="submission" date="2023-07" db="EMBL/GenBank/DDBJ databases">
        <title>Genome content predicts the carbon catabolic preferences of heterotrophic bacteria.</title>
        <authorList>
            <person name="Gralka M."/>
        </authorList>
    </citation>
    <scope>NUCLEOTIDE SEQUENCE</scope>
    <source>
        <strain evidence="1">G2M05</strain>
    </source>
</reference>
<dbReference type="EMBL" id="JAUOPU010000002">
    <property type="protein sequence ID" value="MDO6541425.1"/>
    <property type="molecule type" value="Genomic_DNA"/>
</dbReference>
<dbReference type="AlphaFoldDB" id="A0AAW7Y011"/>
<dbReference type="Proteomes" id="UP001170624">
    <property type="component" value="Unassembled WGS sequence"/>
</dbReference>
<gene>
    <name evidence="1" type="ORF">Q4568_02710</name>
</gene>
<dbReference type="PANTHER" id="PTHR37031">
    <property type="entry name" value="METALLOPHOSPHATASE BINDING DOMAIN PROTEIN"/>
    <property type="match status" value="1"/>
</dbReference>
<dbReference type="InterPro" id="IPR029052">
    <property type="entry name" value="Metallo-depent_PP-like"/>
</dbReference>
<dbReference type="CDD" id="cd07389">
    <property type="entry name" value="MPP_PhoD"/>
    <property type="match status" value="1"/>
</dbReference>
<sequence length="660" mass="75569">MSLDLDGFFSKEQGDELPLILAGPILRKVTASHISIWLVCSERLQATFSLYNSEVAAPFFQAEVQAEHQIQVGVNAWVVHAQFTGCFPTDTTLQYCLDTQQGKITTLLPHLLYRDETALTFSIKPRADYVLHGSCRNPHHPSQDSLVAADDKVSTQAINERPALLMMSGDQIYADHVAGPTLDAIEQVIKLLGLSNEGFPDGCESELVSAEDIFNSPHHFYGRDELLPHYVHDHLDSRFSRLKDYLPKRKLPVFSSRESENHLITFAEYFAMYLLVWSPQLWSLVKTNRLAELGFKVNGQTLNAKWQQVWHEEKQHIDVFVAGLPQVQRLMAHIPTYMIFDDHDVTDDWNLTVGWEKAAFDSLLARRVIGNGLMSYWLCQGWGNAPEHFDENFMSLARRYFAQPTVAHHDEFIAHLYRFEQWHYAIETQPKMLVLDTRTRRWRSESRMNKPSGLMDWEALVEMQQAMLNEPAVIIVSAAPMFGVKFIETLQRGMTWLGQPLLIDAENWMAHPGAANTLLSIFTHTKTPTNFVILSGDVHYSFAYDIKLRFRRSSPNIFQITSSGIKNEFPNRLLRVCDTMDRMLYSPRSPLNWLTKRKRLKVYKRDPSIQGHHRLINRSAIGELRLDQQGRPSQISILTAGGDAIIFPPIKDQNITVLLD</sequence>
<dbReference type="EC" id="3.1.3.1" evidence="1"/>
<comment type="caution">
    <text evidence="1">The sequence shown here is derived from an EMBL/GenBank/DDBJ whole genome shotgun (WGS) entry which is preliminary data.</text>
</comment>
<dbReference type="GO" id="GO:0004035">
    <property type="term" value="F:alkaline phosphatase activity"/>
    <property type="evidence" value="ECO:0007669"/>
    <property type="project" value="UniProtKB-EC"/>
</dbReference>
<keyword evidence="1" id="KW-0378">Hydrolase</keyword>
<evidence type="ECO:0000313" key="1">
    <source>
        <dbReference type="EMBL" id="MDO6541425.1"/>
    </source>
</evidence>